<dbReference type="PANTHER" id="PTHR32309">
    <property type="entry name" value="TYROSINE-PROTEIN KINASE"/>
    <property type="match status" value="1"/>
</dbReference>
<keyword evidence="3" id="KW-1003">Cell membrane</keyword>
<evidence type="ECO:0000313" key="10">
    <source>
        <dbReference type="Proteomes" id="UP000270190"/>
    </source>
</evidence>
<evidence type="ECO:0000256" key="7">
    <source>
        <dbReference type="SAM" id="Phobius"/>
    </source>
</evidence>
<dbReference type="InterPro" id="IPR050445">
    <property type="entry name" value="Bact_polysacc_biosynth/exp"/>
</dbReference>
<evidence type="ECO:0000256" key="5">
    <source>
        <dbReference type="ARBA" id="ARBA00022989"/>
    </source>
</evidence>
<dbReference type="RefSeq" id="WP_120487678.1">
    <property type="nucleotide sequence ID" value="NZ_CBCPIX010000001.1"/>
</dbReference>
<dbReference type="GO" id="GO:0004713">
    <property type="term" value="F:protein tyrosine kinase activity"/>
    <property type="evidence" value="ECO:0007669"/>
    <property type="project" value="TreeGrafter"/>
</dbReference>
<dbReference type="Pfam" id="PF02706">
    <property type="entry name" value="Wzz"/>
    <property type="match status" value="1"/>
</dbReference>
<reference evidence="10" key="1">
    <citation type="submission" date="2018-04" db="EMBL/GenBank/DDBJ databases">
        <authorList>
            <person name="Illikoud N."/>
        </authorList>
    </citation>
    <scope>NUCLEOTIDE SEQUENCE [LARGE SCALE GENOMIC DNA]</scope>
</reference>
<feature type="transmembrane region" description="Helical" evidence="7">
    <location>
        <begin position="20"/>
        <end position="40"/>
    </location>
</feature>
<dbReference type="InterPro" id="IPR003856">
    <property type="entry name" value="LPS_length_determ_N"/>
</dbReference>
<evidence type="ECO:0000256" key="6">
    <source>
        <dbReference type="ARBA" id="ARBA00023136"/>
    </source>
</evidence>
<gene>
    <name evidence="9" type="ORF">BTBSAS_20098</name>
</gene>
<dbReference type="Proteomes" id="UP000270190">
    <property type="component" value="Unassembled WGS sequence"/>
</dbReference>
<keyword evidence="6 7" id="KW-0472">Membrane</keyword>
<organism evidence="9 10">
    <name type="scientific">Brochothrix thermosphacta</name>
    <name type="common">Microbacterium thermosphactum</name>
    <dbReference type="NCBI Taxonomy" id="2756"/>
    <lineage>
        <taxon>Bacteria</taxon>
        <taxon>Bacillati</taxon>
        <taxon>Bacillota</taxon>
        <taxon>Bacilli</taxon>
        <taxon>Bacillales</taxon>
        <taxon>Listeriaceae</taxon>
        <taxon>Brochothrix</taxon>
    </lineage>
</organism>
<protein>
    <recommendedName>
        <fullName evidence="8">Polysaccharide chain length determinant N-terminal domain-containing protein</fullName>
    </recommendedName>
</protein>
<evidence type="ECO:0000313" key="9">
    <source>
        <dbReference type="EMBL" id="SPP28228.1"/>
    </source>
</evidence>
<sequence>MKDTVYLKEVLKVVKQNKWVIVSSTLITLLIGAAIAFFLITPTYQATTQILINQTNKDKESVIQTAEVQANLQLVNTYRVLISSPRILEKVVKQEKKPITIEALSKKIDVKSEQDSQIINLYVKDSDPATAARLVNEITKVSKEMLPQLMQVDNIQVVSTADNPSELEIVSFQPPLILFVSFVIGLLIGLMITVLRYFLDTTIRDERDIEEALHLPLFGAVSVITEKEMRTKH</sequence>
<evidence type="ECO:0000256" key="4">
    <source>
        <dbReference type="ARBA" id="ARBA00022692"/>
    </source>
</evidence>
<evidence type="ECO:0000259" key="8">
    <source>
        <dbReference type="Pfam" id="PF02706"/>
    </source>
</evidence>
<proteinExistence type="inferred from homology"/>
<evidence type="ECO:0000256" key="3">
    <source>
        <dbReference type="ARBA" id="ARBA00022475"/>
    </source>
</evidence>
<keyword evidence="5 7" id="KW-1133">Transmembrane helix</keyword>
<feature type="transmembrane region" description="Helical" evidence="7">
    <location>
        <begin position="176"/>
        <end position="199"/>
    </location>
</feature>
<accession>A0A2X0QVR9</accession>
<keyword evidence="4 7" id="KW-0812">Transmembrane</keyword>
<dbReference type="PANTHER" id="PTHR32309:SF13">
    <property type="entry name" value="FERRIC ENTEROBACTIN TRANSPORT PROTEIN FEPE"/>
    <property type="match status" value="1"/>
</dbReference>
<dbReference type="AlphaFoldDB" id="A0A2X0QVR9"/>
<comment type="subcellular location">
    <subcellularLocation>
        <location evidence="1">Cell membrane</location>
        <topology evidence="1">Multi-pass membrane protein</topology>
    </subcellularLocation>
</comment>
<feature type="domain" description="Polysaccharide chain length determinant N-terminal" evidence="8">
    <location>
        <begin position="5"/>
        <end position="94"/>
    </location>
</feature>
<comment type="similarity">
    <text evidence="2">Belongs to the CpsC/CapA family.</text>
</comment>
<dbReference type="EMBL" id="OUNC01000012">
    <property type="protein sequence ID" value="SPP28228.1"/>
    <property type="molecule type" value="Genomic_DNA"/>
</dbReference>
<dbReference type="GO" id="GO:0005886">
    <property type="term" value="C:plasma membrane"/>
    <property type="evidence" value="ECO:0007669"/>
    <property type="project" value="UniProtKB-SubCell"/>
</dbReference>
<evidence type="ECO:0000256" key="2">
    <source>
        <dbReference type="ARBA" id="ARBA00006683"/>
    </source>
</evidence>
<evidence type="ECO:0000256" key="1">
    <source>
        <dbReference type="ARBA" id="ARBA00004651"/>
    </source>
</evidence>
<name>A0A2X0QVR9_BROTH</name>